<dbReference type="GO" id="GO:0007165">
    <property type="term" value="P:signal transduction"/>
    <property type="evidence" value="ECO:0007669"/>
    <property type="project" value="UniProtKB-KW"/>
</dbReference>
<dbReference type="CDD" id="cd12913">
    <property type="entry name" value="PDC1_MCP_like"/>
    <property type="match status" value="1"/>
</dbReference>
<evidence type="ECO:0000256" key="2">
    <source>
        <dbReference type="ARBA" id="ARBA00022475"/>
    </source>
</evidence>
<evidence type="ECO:0000256" key="4">
    <source>
        <dbReference type="ARBA" id="ARBA00023224"/>
    </source>
</evidence>
<dbReference type="PANTHER" id="PTHR32089:SF112">
    <property type="entry name" value="LYSOZYME-LIKE PROTEIN-RELATED"/>
    <property type="match status" value="1"/>
</dbReference>
<dbReference type="Pfam" id="PF22673">
    <property type="entry name" value="MCP-like_PDC_1"/>
    <property type="match status" value="1"/>
</dbReference>
<comment type="similarity">
    <text evidence="5">Belongs to the methyl-accepting chemotaxis (MCP) protein family.</text>
</comment>
<dbReference type="PANTHER" id="PTHR32089">
    <property type="entry name" value="METHYL-ACCEPTING CHEMOTAXIS PROTEIN MCPB"/>
    <property type="match status" value="1"/>
</dbReference>
<dbReference type="InterPro" id="IPR003660">
    <property type="entry name" value="HAMP_dom"/>
</dbReference>
<dbReference type="EMBL" id="JANIPJ010000021">
    <property type="protein sequence ID" value="MCR2806926.1"/>
    <property type="molecule type" value="Genomic_DNA"/>
</dbReference>
<keyword evidence="3 7" id="KW-0472">Membrane</keyword>
<dbReference type="SUPFAM" id="SSF58104">
    <property type="entry name" value="Methyl-accepting chemotaxis protein (MCP) signaling domain"/>
    <property type="match status" value="1"/>
</dbReference>
<dbReference type="SMART" id="SM00304">
    <property type="entry name" value="HAMP"/>
    <property type="match status" value="1"/>
</dbReference>
<dbReference type="RefSeq" id="WP_257450904.1">
    <property type="nucleotide sequence ID" value="NZ_JANIPJ010000021.1"/>
</dbReference>
<evidence type="ECO:0000256" key="3">
    <source>
        <dbReference type="ARBA" id="ARBA00023136"/>
    </source>
</evidence>
<dbReference type="PROSITE" id="PS50885">
    <property type="entry name" value="HAMP"/>
    <property type="match status" value="1"/>
</dbReference>
<reference evidence="10" key="1">
    <citation type="submission" date="2022-08" db="EMBL/GenBank/DDBJ databases">
        <title>The genomic sequence of strain Paenibacillus sp. SCIV0701.</title>
        <authorList>
            <person name="Zhao H."/>
        </authorList>
    </citation>
    <scope>NUCLEOTIDE SEQUENCE</scope>
    <source>
        <strain evidence="10">SCIV0701</strain>
    </source>
</reference>
<dbReference type="Pfam" id="PF00672">
    <property type="entry name" value="HAMP"/>
    <property type="match status" value="1"/>
</dbReference>
<dbReference type="Gene3D" id="1.10.287.950">
    <property type="entry name" value="Methyl-accepting chemotaxis protein"/>
    <property type="match status" value="1"/>
</dbReference>
<evidence type="ECO:0000313" key="10">
    <source>
        <dbReference type="EMBL" id="MCR2806926.1"/>
    </source>
</evidence>
<dbReference type="Gene3D" id="3.30.450.20">
    <property type="entry name" value="PAS domain"/>
    <property type="match status" value="2"/>
</dbReference>
<feature type="domain" description="HAMP" evidence="9">
    <location>
        <begin position="340"/>
        <end position="392"/>
    </location>
</feature>
<feature type="domain" description="Methyl-accepting transducer" evidence="8">
    <location>
        <begin position="411"/>
        <end position="661"/>
    </location>
</feature>
<feature type="transmembrane region" description="Helical" evidence="7">
    <location>
        <begin position="316"/>
        <end position="339"/>
    </location>
</feature>
<comment type="subcellular location">
    <subcellularLocation>
        <location evidence="1">Cell membrane</location>
    </subcellularLocation>
</comment>
<dbReference type="CDD" id="cd06225">
    <property type="entry name" value="HAMP"/>
    <property type="match status" value="1"/>
</dbReference>
<evidence type="ECO:0000259" key="9">
    <source>
        <dbReference type="PROSITE" id="PS50885"/>
    </source>
</evidence>
<dbReference type="AlphaFoldDB" id="A0A9X2MW50"/>
<evidence type="ECO:0000256" key="6">
    <source>
        <dbReference type="PROSITE-ProRule" id="PRU00284"/>
    </source>
</evidence>
<proteinExistence type="inferred from homology"/>
<dbReference type="GO" id="GO:0005886">
    <property type="term" value="C:plasma membrane"/>
    <property type="evidence" value="ECO:0007669"/>
    <property type="project" value="UniProtKB-SubCell"/>
</dbReference>
<keyword evidence="2" id="KW-1003">Cell membrane</keyword>
<protein>
    <submittedName>
        <fullName evidence="10">Methyl-accepting chemotaxis protein</fullName>
    </submittedName>
</protein>
<name>A0A9X2MW50_9BACL</name>
<keyword evidence="7" id="KW-1133">Transmembrane helix</keyword>
<sequence length="704" mass="75938">MIKIREWKNVLRRGVRFRMNGRSLRVKWMALISAAVLLALLGSTAMNFGIMQASLGETFADGNAIQVESATREFRMFAEQYEKSAERMAGEIGRISQRAGYTDSDIASMLQEVKAQDQSLLGAFYISAATGQLLMTHETGHAGDAREMPLYKLAEQKKDTAWTDVRMDDISGKMTVSIVTPVLIGDEWRGVAGFDIDLNGIGLLRESNERFGDKKLIIYDNQGLIISSFMQGLDGTNIDPNASGKLPGVADALAEAADMKQSFGWVADVAAGERSGIDFKWDGVGYKGEVSFVYSMNWTVVSFMDKKTLTGSLFEFLGTSLIALAIGLVIGALAAYYIATGLLKTINSLRSTIAKTSEGDLVTEFRYDKQDEIGELASSYNAMLGSMRGLIRRVHASVEAVEETASGVEYVSGENAVSGKEVARSAEEIARGASHTSSEIEKSSEAVHALSRDIETLIGQSDEMKLVLADSSRDLEGGNSQVVRLEQSYVRLEQAFGQVSAMVDELSRQSQSISSVTKAIFEITQQTNLLSINASIEAARAGEHGKGFAVVANEVRSLADQAKLSAKRIQETINGMLAQTAELVAVVGATNAMNETQRTAVAEVSKAMGRMNDSLGRMQAHMQGELGTISGIEAQKEKVVASIQTILAVSEQTTASTQQIASTMDMQTESIAVVSQHAGRLVELVAELKDAVAQFRIEAGQDAP</sequence>
<dbReference type="InterPro" id="IPR004089">
    <property type="entry name" value="MCPsignal_dom"/>
</dbReference>
<evidence type="ECO:0000256" key="1">
    <source>
        <dbReference type="ARBA" id="ARBA00004236"/>
    </source>
</evidence>
<comment type="caution">
    <text evidence="10">The sequence shown here is derived from an EMBL/GenBank/DDBJ whole genome shotgun (WGS) entry which is preliminary data.</text>
</comment>
<evidence type="ECO:0000259" key="8">
    <source>
        <dbReference type="PROSITE" id="PS50111"/>
    </source>
</evidence>
<keyword evidence="4 6" id="KW-0807">Transducer</keyword>
<dbReference type="Pfam" id="PF00015">
    <property type="entry name" value="MCPsignal"/>
    <property type="match status" value="1"/>
</dbReference>
<accession>A0A9X2MW50</accession>
<organism evidence="10 11">
    <name type="scientific">Paenibacillus soyae</name>
    <dbReference type="NCBI Taxonomy" id="2969249"/>
    <lineage>
        <taxon>Bacteria</taxon>
        <taxon>Bacillati</taxon>
        <taxon>Bacillota</taxon>
        <taxon>Bacilli</taxon>
        <taxon>Bacillales</taxon>
        <taxon>Paenibacillaceae</taxon>
        <taxon>Paenibacillus</taxon>
    </lineage>
</organism>
<gene>
    <name evidence="10" type="ORF">NQZ67_23865</name>
</gene>
<keyword evidence="11" id="KW-1185">Reference proteome</keyword>
<dbReference type="Proteomes" id="UP001141950">
    <property type="component" value="Unassembled WGS sequence"/>
</dbReference>
<dbReference type="PROSITE" id="PS50111">
    <property type="entry name" value="CHEMOTAXIS_TRANSDUC_2"/>
    <property type="match status" value="1"/>
</dbReference>
<dbReference type="Gene3D" id="6.10.340.10">
    <property type="match status" value="1"/>
</dbReference>
<evidence type="ECO:0000313" key="11">
    <source>
        <dbReference type="Proteomes" id="UP001141950"/>
    </source>
</evidence>
<dbReference type="SMART" id="SM00283">
    <property type="entry name" value="MA"/>
    <property type="match status" value="1"/>
</dbReference>
<evidence type="ECO:0000256" key="5">
    <source>
        <dbReference type="ARBA" id="ARBA00029447"/>
    </source>
</evidence>
<evidence type="ECO:0000256" key="7">
    <source>
        <dbReference type="SAM" id="Phobius"/>
    </source>
</evidence>
<keyword evidence="7" id="KW-0812">Transmembrane</keyword>